<dbReference type="RefSeq" id="WP_102847693.1">
    <property type="nucleotide sequence ID" value="NZ_JAMOIG010000028.1"/>
</dbReference>
<protein>
    <submittedName>
        <fullName evidence="1">Uncharacterized protein</fullName>
    </submittedName>
</protein>
<accession>A0A2N8SKR7</accession>
<reference evidence="1 2" key="1">
    <citation type="submission" date="2018-01" db="EMBL/GenBank/DDBJ databases">
        <title>Denitrification phenotypes of diverse strains of Pseudomonas stutzeri.</title>
        <authorList>
            <person name="Milligan D.A."/>
            <person name="Bergaust L."/>
            <person name="Bakken L.R."/>
            <person name="Frostegard A."/>
        </authorList>
    </citation>
    <scope>NUCLEOTIDE SEQUENCE [LARGE SCALE GENOMIC DNA]</scope>
    <source>
        <strain evidence="1 2">28a3</strain>
    </source>
</reference>
<evidence type="ECO:0000313" key="1">
    <source>
        <dbReference type="EMBL" id="PNG03075.1"/>
    </source>
</evidence>
<dbReference type="OrthoDB" id="7340239at2"/>
<dbReference type="EMBL" id="POUW01000013">
    <property type="protein sequence ID" value="PNG03075.1"/>
    <property type="molecule type" value="Genomic_DNA"/>
</dbReference>
<sequence length="135" mass="15066">MKFKLLIPLIFVAHANAEEISYSKISEAQSVRQGENLIRYFQVYGEPCMYFQIIDSKNKWSIAATKKFCSLGGKSFWTDFSDAAVTSVKVSDEGISMDLNITPLEPTGEQKKKCFMPISAEAFGAVDCKSVETED</sequence>
<evidence type="ECO:0000313" key="2">
    <source>
        <dbReference type="Proteomes" id="UP000235897"/>
    </source>
</evidence>
<dbReference type="Proteomes" id="UP000235897">
    <property type="component" value="Unassembled WGS sequence"/>
</dbReference>
<dbReference type="AlphaFoldDB" id="A0A2N8SKR7"/>
<proteinExistence type="predicted"/>
<comment type="caution">
    <text evidence="1">The sequence shown here is derived from an EMBL/GenBank/DDBJ whole genome shotgun (WGS) entry which is preliminary data.</text>
</comment>
<gene>
    <name evidence="1" type="ORF">CXL00_22365</name>
</gene>
<organism evidence="1 2">
    <name type="scientific">Stutzerimonas stutzeri</name>
    <name type="common">Pseudomonas stutzeri</name>
    <dbReference type="NCBI Taxonomy" id="316"/>
    <lineage>
        <taxon>Bacteria</taxon>
        <taxon>Pseudomonadati</taxon>
        <taxon>Pseudomonadota</taxon>
        <taxon>Gammaproteobacteria</taxon>
        <taxon>Pseudomonadales</taxon>
        <taxon>Pseudomonadaceae</taxon>
        <taxon>Stutzerimonas</taxon>
    </lineage>
</organism>
<name>A0A2N8SKR7_STUST</name>